<evidence type="ECO:0000256" key="1">
    <source>
        <dbReference type="SAM" id="MobiDB-lite"/>
    </source>
</evidence>
<feature type="domain" description="NodB homology" evidence="2">
    <location>
        <begin position="325"/>
        <end position="434"/>
    </location>
</feature>
<name>A0A6P6YK34_DERPT</name>
<dbReference type="CDD" id="cd10975">
    <property type="entry name" value="CE4_CDA_like_2"/>
    <property type="match status" value="1"/>
</dbReference>
<proteinExistence type="predicted"/>
<dbReference type="Proteomes" id="UP000515146">
    <property type="component" value="Unplaced"/>
</dbReference>
<feature type="compositionally biased region" description="Basic residues" evidence="1">
    <location>
        <begin position="236"/>
        <end position="248"/>
    </location>
</feature>
<evidence type="ECO:0000313" key="4">
    <source>
        <dbReference type="RefSeq" id="XP_027205620.1"/>
    </source>
</evidence>
<evidence type="ECO:0000313" key="3">
    <source>
        <dbReference type="Proteomes" id="UP000515146"/>
    </source>
</evidence>
<dbReference type="Gene3D" id="3.20.20.370">
    <property type="entry name" value="Glycoside hydrolase/deacetylase"/>
    <property type="match status" value="1"/>
</dbReference>
<feature type="compositionally biased region" description="Low complexity" evidence="1">
    <location>
        <begin position="255"/>
        <end position="272"/>
    </location>
</feature>
<dbReference type="AlphaFoldDB" id="A0A6P6YK34"/>
<dbReference type="PANTHER" id="PTHR45985:SF12">
    <property type="entry name" value="CHITIN DEACETYLASE-LIKE 5, ISOFORM B"/>
    <property type="match status" value="1"/>
</dbReference>
<dbReference type="Pfam" id="PF01522">
    <property type="entry name" value="Polysacc_deac_1"/>
    <property type="match status" value="1"/>
</dbReference>
<feature type="region of interest" description="Disordered" evidence="1">
    <location>
        <begin position="211"/>
        <end position="272"/>
    </location>
</feature>
<feature type="compositionally biased region" description="Low complexity" evidence="1">
    <location>
        <begin position="221"/>
        <end position="235"/>
    </location>
</feature>
<dbReference type="RefSeq" id="XP_027205620.1">
    <property type="nucleotide sequence ID" value="XM_027349819.1"/>
</dbReference>
<dbReference type="SUPFAM" id="SSF88713">
    <property type="entry name" value="Glycoside hydrolase/deacetylase"/>
    <property type="match status" value="1"/>
</dbReference>
<evidence type="ECO:0000259" key="2">
    <source>
        <dbReference type="Pfam" id="PF01522"/>
    </source>
</evidence>
<dbReference type="OrthoDB" id="504708at2759"/>
<dbReference type="InterPro" id="IPR002509">
    <property type="entry name" value="NODB_dom"/>
</dbReference>
<dbReference type="InterPro" id="IPR052740">
    <property type="entry name" value="CE4"/>
</dbReference>
<keyword evidence="3" id="KW-1185">Reference proteome</keyword>
<feature type="compositionally biased region" description="Low complexity" evidence="1">
    <location>
        <begin position="17"/>
        <end position="40"/>
    </location>
</feature>
<feature type="region of interest" description="Disordered" evidence="1">
    <location>
        <begin position="1"/>
        <end position="62"/>
    </location>
</feature>
<dbReference type="PANTHER" id="PTHR45985">
    <property type="match status" value="1"/>
</dbReference>
<organism evidence="3 4">
    <name type="scientific">Dermatophagoides pteronyssinus</name>
    <name type="common">European house dust mite</name>
    <dbReference type="NCBI Taxonomy" id="6956"/>
    <lineage>
        <taxon>Eukaryota</taxon>
        <taxon>Metazoa</taxon>
        <taxon>Ecdysozoa</taxon>
        <taxon>Arthropoda</taxon>
        <taxon>Chelicerata</taxon>
        <taxon>Arachnida</taxon>
        <taxon>Acari</taxon>
        <taxon>Acariformes</taxon>
        <taxon>Sarcoptiformes</taxon>
        <taxon>Astigmata</taxon>
        <taxon>Psoroptidia</taxon>
        <taxon>Analgoidea</taxon>
        <taxon>Pyroglyphidae</taxon>
        <taxon>Dermatophagoidinae</taxon>
        <taxon>Dermatophagoides</taxon>
    </lineage>
</organism>
<sequence>MKNQLFDSPGLAASNRNSASQQLLLSKNSSNNNSPNNRLSADGDKFKYQTSHHHQAEIDDQSNPINIDFDRIEPGAILVYNKTKLIVVPETKFSNQFPNQTLNIAKNSSSNDQMLLPNYITIPDHHDDHDDKPRQLITRTDKESSSSSVNNKSQANIYSTISSINIGDNVNVNDDIVDDINIMVNHLPNSDMILTDFQRIGTNRNDTDVYRKSKIPEYRQSSRSNSTATTTSNRSSHARHLGSHHRGVNKSSIPTTTTATTTGTTTTNSTRTVKNLQIPSRPVPVYKTPEPFSNAIKCSEQLCKLPDCFCGGTEIPGELSVKDVPQLVLISFDDAVNDINWHIYEELLNSGRSNPNGCPIKATFYVSHEWTDYSQVQTLYSRGHEIASHSITHSFGESYTSQQWHNEIVGQREILHLYGGVNKADIRGMRAPFLQGGGNKQFEMLHEENFTYDSSMPVFENSPPFWPYTLDYTINHECMIAPCPTKSFPGLWEIGLVMWQDLRGGRCSMGDACSNPSDENGVYDLIMKNFKRHYNSNRAPFGLYYHSAWFNSEHHRQGFLRVIDDLLTYYKDVYFVTKWELIQWIRNPTALKELYRVNLFSCARDPNRPPPCLHPNICNVGANSGVRFLKTCQPCPKRYPWLDDNGQ</sequence>
<protein>
    <submittedName>
        <fullName evidence="4">Uncharacterized protein LOC113799218 isoform X2</fullName>
    </submittedName>
</protein>
<dbReference type="InterPro" id="IPR011330">
    <property type="entry name" value="Glyco_hydro/deAcase_b/a-brl"/>
</dbReference>
<dbReference type="GO" id="GO:0016810">
    <property type="term" value="F:hydrolase activity, acting on carbon-nitrogen (but not peptide) bonds"/>
    <property type="evidence" value="ECO:0007669"/>
    <property type="project" value="InterPro"/>
</dbReference>
<accession>A0A6P6YK34</accession>
<gene>
    <name evidence="4" type="primary">LOC113799218</name>
</gene>
<reference evidence="4" key="1">
    <citation type="submission" date="2025-08" db="UniProtKB">
        <authorList>
            <consortium name="RefSeq"/>
        </authorList>
    </citation>
    <scope>IDENTIFICATION</scope>
    <source>
        <strain evidence="4">Airmid</strain>
    </source>
</reference>
<dbReference type="GO" id="GO:0005975">
    <property type="term" value="P:carbohydrate metabolic process"/>
    <property type="evidence" value="ECO:0007669"/>
    <property type="project" value="InterPro"/>
</dbReference>